<feature type="region of interest" description="Disordered" evidence="2">
    <location>
        <begin position="112"/>
        <end position="151"/>
    </location>
</feature>
<feature type="domain" description="CCHC-type" evidence="3">
    <location>
        <begin position="477"/>
        <end position="490"/>
    </location>
</feature>
<dbReference type="PANTHER" id="PTHR23095:SF53">
    <property type="entry name" value="ZINC FINGER CCHC DOMAIN-CONTAINING PROTEIN 12-LIKE"/>
    <property type="match status" value="1"/>
</dbReference>
<reference evidence="4" key="1">
    <citation type="submission" date="2025-08" db="UniProtKB">
        <authorList>
            <consortium name="Ensembl"/>
        </authorList>
    </citation>
    <scope>IDENTIFICATION</scope>
</reference>
<evidence type="ECO:0000313" key="4">
    <source>
        <dbReference type="Ensembl" id="ENSCCRP00010089606.1"/>
    </source>
</evidence>
<keyword evidence="1" id="KW-0862">Zinc</keyword>
<dbReference type="SUPFAM" id="SSF57756">
    <property type="entry name" value="Retrovirus zinc finger-like domains"/>
    <property type="match status" value="1"/>
</dbReference>
<dbReference type="GO" id="GO:0003676">
    <property type="term" value="F:nucleic acid binding"/>
    <property type="evidence" value="ECO:0007669"/>
    <property type="project" value="InterPro"/>
</dbReference>
<organism evidence="4 5">
    <name type="scientific">Cyprinus carpio</name>
    <name type="common">Common carp</name>
    <dbReference type="NCBI Taxonomy" id="7962"/>
    <lineage>
        <taxon>Eukaryota</taxon>
        <taxon>Metazoa</taxon>
        <taxon>Chordata</taxon>
        <taxon>Craniata</taxon>
        <taxon>Vertebrata</taxon>
        <taxon>Euteleostomi</taxon>
        <taxon>Actinopterygii</taxon>
        <taxon>Neopterygii</taxon>
        <taxon>Teleostei</taxon>
        <taxon>Ostariophysi</taxon>
        <taxon>Cypriniformes</taxon>
        <taxon>Cyprinidae</taxon>
        <taxon>Cyprininae</taxon>
        <taxon>Cyprinus</taxon>
    </lineage>
</organism>
<proteinExistence type="predicted"/>
<dbReference type="Pfam" id="PF00098">
    <property type="entry name" value="zf-CCHC"/>
    <property type="match status" value="1"/>
</dbReference>
<dbReference type="InterPro" id="IPR048270">
    <property type="entry name" value="PNMA_C"/>
</dbReference>
<dbReference type="CDD" id="cd00590">
    <property type="entry name" value="RRM_SF"/>
    <property type="match status" value="1"/>
</dbReference>
<protein>
    <recommendedName>
        <fullName evidence="3">CCHC-type domain-containing protein</fullName>
    </recommendedName>
</protein>
<dbReference type="InterPro" id="IPR036875">
    <property type="entry name" value="Znf_CCHC_sf"/>
</dbReference>
<evidence type="ECO:0000313" key="5">
    <source>
        <dbReference type="Proteomes" id="UP000694427"/>
    </source>
</evidence>
<evidence type="ECO:0000256" key="1">
    <source>
        <dbReference type="PROSITE-ProRule" id="PRU00047"/>
    </source>
</evidence>
<keyword evidence="5" id="KW-1185">Reference proteome</keyword>
<evidence type="ECO:0000256" key="2">
    <source>
        <dbReference type="SAM" id="MobiDB-lite"/>
    </source>
</evidence>
<dbReference type="InterPro" id="IPR001878">
    <property type="entry name" value="Znf_CCHC"/>
</dbReference>
<dbReference type="PANTHER" id="PTHR23095">
    <property type="entry name" value="PARANEOPLASTIC ANTIGEN"/>
    <property type="match status" value="1"/>
</dbReference>
<dbReference type="Ensembl" id="ENSCCRT00010099345.1">
    <property type="protein sequence ID" value="ENSCCRP00010089606.1"/>
    <property type="gene ID" value="ENSCCRG00010039147.1"/>
</dbReference>
<accession>A0A8C1NC68</accession>
<reference evidence="4" key="2">
    <citation type="submission" date="2025-09" db="UniProtKB">
        <authorList>
            <consortium name="Ensembl"/>
        </authorList>
    </citation>
    <scope>IDENTIFICATION</scope>
</reference>
<dbReference type="Proteomes" id="UP000694427">
    <property type="component" value="Unplaced"/>
</dbReference>
<evidence type="ECO:0000259" key="3">
    <source>
        <dbReference type="PROSITE" id="PS50158"/>
    </source>
</evidence>
<keyword evidence="1" id="KW-0479">Metal-binding</keyword>
<sequence length="505" mass="56092">MDIESAFGVDAQKSLCVLNLSGTIPDEDLVASFATFGNVIKIVRVGKPDRAGHTEAIIEFDSDRPISILKPDFPCYVPSVADATVTWLVDSVNVLTKKTYQSLNQAVLAQTDESGADTDSISSDTDGGQTPLVKRKTRSGQRHGSVQGTPTAAVVRPKVPKATPVQKPVTCISSDVLNPSEIQRIVVEHVIKNDTSAASSIQGSKWLKSFSGRIPRPPGEADFETWCLHVQLMFQDRLPTDIQRRKILESLLPPASDVVKQLGLCASPQEYVDLLDSAYGLVEDGDEIFAKFLNTYQNSGEKASDFLQRLQILLSSAVKRNGLKKADSNRQLLKQFTRGCWDQSLLLLLQLESKSDKPEFSQLLLQIRTEEDRRAAKLERLQRHLGSSRAKPFLNVHMVNEASLPYDSNAAILTAYRAETEDLRRQVVELKMQLNAKGLKEQKAEAKKTKKGNEHTVKVEVQAYQTIPKPQPKAWFCFKCGGDGHIARQCVNPLTKMLWIRNTRS</sequence>
<dbReference type="PROSITE" id="PS50158">
    <property type="entry name" value="ZF_CCHC"/>
    <property type="match status" value="1"/>
</dbReference>
<dbReference type="InterPro" id="IPR026523">
    <property type="entry name" value="PNMA"/>
</dbReference>
<dbReference type="SMART" id="SM00343">
    <property type="entry name" value="ZnF_C2HC"/>
    <property type="match status" value="1"/>
</dbReference>
<dbReference type="Pfam" id="PF14893">
    <property type="entry name" value="PNMA"/>
    <property type="match status" value="1"/>
</dbReference>
<dbReference type="AlphaFoldDB" id="A0A8C1NC68"/>
<name>A0A8C1NC68_CYPCA</name>
<keyword evidence="1" id="KW-0863">Zinc-finger</keyword>
<feature type="compositionally biased region" description="Low complexity" evidence="2">
    <location>
        <begin position="117"/>
        <end position="130"/>
    </location>
</feature>
<dbReference type="GO" id="GO:0008270">
    <property type="term" value="F:zinc ion binding"/>
    <property type="evidence" value="ECO:0007669"/>
    <property type="project" value="UniProtKB-KW"/>
</dbReference>